<evidence type="ECO:0000313" key="2">
    <source>
        <dbReference type="EMBL" id="CAD8885702.1"/>
    </source>
</evidence>
<organism evidence="2">
    <name type="scientific">Corethron hystrix</name>
    <dbReference type="NCBI Taxonomy" id="216773"/>
    <lineage>
        <taxon>Eukaryota</taxon>
        <taxon>Sar</taxon>
        <taxon>Stramenopiles</taxon>
        <taxon>Ochrophyta</taxon>
        <taxon>Bacillariophyta</taxon>
        <taxon>Coscinodiscophyceae</taxon>
        <taxon>Corethrophycidae</taxon>
        <taxon>Corethrales</taxon>
        <taxon>Corethraceae</taxon>
        <taxon>Corethron</taxon>
    </lineage>
</organism>
<dbReference type="EMBL" id="HBFR01017720">
    <property type="protein sequence ID" value="CAD8885702.1"/>
    <property type="molecule type" value="Transcribed_RNA"/>
</dbReference>
<gene>
    <name evidence="2" type="ORF">CHYS00102_LOCUS12899</name>
</gene>
<feature type="region of interest" description="Disordered" evidence="1">
    <location>
        <begin position="151"/>
        <end position="175"/>
    </location>
</feature>
<reference evidence="2" key="1">
    <citation type="submission" date="2021-01" db="EMBL/GenBank/DDBJ databases">
        <authorList>
            <person name="Corre E."/>
            <person name="Pelletier E."/>
            <person name="Niang G."/>
            <person name="Scheremetjew M."/>
            <person name="Finn R."/>
            <person name="Kale V."/>
            <person name="Holt S."/>
            <person name="Cochrane G."/>
            <person name="Meng A."/>
            <person name="Brown T."/>
            <person name="Cohen L."/>
        </authorList>
    </citation>
    <scope>NUCLEOTIDE SEQUENCE</scope>
    <source>
        <strain evidence="2">308</strain>
    </source>
</reference>
<accession>A0A7S1BHJ5</accession>
<feature type="compositionally biased region" description="Basic and acidic residues" evidence="1">
    <location>
        <begin position="161"/>
        <end position="175"/>
    </location>
</feature>
<protein>
    <submittedName>
        <fullName evidence="2">Uncharacterized protein</fullName>
    </submittedName>
</protein>
<name>A0A7S1BHJ5_9STRA</name>
<sequence>MNNYLALGRAQITTGVPLIAAGSAQFFTESALTAVEKTSNCGSLFTISKNDELGKSFDEIASAEKKRDGKLSSEEKGKLHSDFVGTITALSKFIETQMKIMAQISPNQEIQSFFTKNTTNKSAKDENSKSGDITDSKKLIRFDLNRVSYDDKSSELGNSDETQKAHEQASTEKSEEKICFFEDDNKDQKIVSVDDIESKKHVTLHDDEQQHTLVNDTVKNRELINDQDRKHVCVDIHEGRKECLGEIGLLLYDIAEGCGKARN</sequence>
<evidence type="ECO:0000256" key="1">
    <source>
        <dbReference type="SAM" id="MobiDB-lite"/>
    </source>
</evidence>
<dbReference type="AlphaFoldDB" id="A0A7S1BHJ5"/>
<proteinExistence type="predicted"/>